<protein>
    <recommendedName>
        <fullName evidence="6">G-protein coupled receptors family 1 profile domain-containing protein</fullName>
    </recommendedName>
</protein>
<dbReference type="GO" id="GO:0016020">
    <property type="term" value="C:membrane"/>
    <property type="evidence" value="ECO:0007669"/>
    <property type="project" value="UniProtKB-SubCell"/>
</dbReference>
<dbReference type="AlphaFoldDB" id="A0ABD6EBF1"/>
<dbReference type="EMBL" id="JBGFUD010001644">
    <property type="protein sequence ID" value="MFH4976572.1"/>
    <property type="molecule type" value="Genomic_DNA"/>
</dbReference>
<dbReference type="Gene3D" id="1.20.1070.10">
    <property type="entry name" value="Rhodopsin 7-helix transmembrane proteins"/>
    <property type="match status" value="1"/>
</dbReference>
<dbReference type="Pfam" id="PF00001">
    <property type="entry name" value="7tm_1"/>
    <property type="match status" value="1"/>
</dbReference>
<dbReference type="PROSITE" id="PS50262">
    <property type="entry name" value="G_PROTEIN_RECEP_F1_2"/>
    <property type="match status" value="1"/>
</dbReference>
<evidence type="ECO:0000256" key="5">
    <source>
        <dbReference type="SAM" id="Phobius"/>
    </source>
</evidence>
<comment type="subcellular location">
    <subcellularLocation>
        <location evidence="1">Membrane</location>
    </subcellularLocation>
</comment>
<evidence type="ECO:0000256" key="2">
    <source>
        <dbReference type="ARBA" id="ARBA00022692"/>
    </source>
</evidence>
<feature type="domain" description="G-protein coupled receptors family 1 profile" evidence="6">
    <location>
        <begin position="1"/>
        <end position="125"/>
    </location>
</feature>
<name>A0ABD6EBF1_9BILA</name>
<keyword evidence="8" id="KW-1185">Reference proteome</keyword>
<evidence type="ECO:0000256" key="1">
    <source>
        <dbReference type="ARBA" id="ARBA00004370"/>
    </source>
</evidence>
<evidence type="ECO:0000313" key="7">
    <source>
        <dbReference type="EMBL" id="MFH4976572.1"/>
    </source>
</evidence>
<reference evidence="7 8" key="1">
    <citation type="submission" date="2024-08" db="EMBL/GenBank/DDBJ databases">
        <title>Gnathostoma spinigerum genome.</title>
        <authorList>
            <person name="Gonzalez-Bertolin B."/>
            <person name="Monzon S."/>
            <person name="Zaballos A."/>
            <person name="Jimenez P."/>
            <person name="Dekumyoy P."/>
            <person name="Varona S."/>
            <person name="Cuesta I."/>
            <person name="Sumanam S."/>
            <person name="Adisakwattana P."/>
            <person name="Gasser R.B."/>
            <person name="Hernandez-Gonzalez A."/>
            <person name="Young N.D."/>
            <person name="Perteguer M.J."/>
        </authorList>
    </citation>
    <scope>NUCLEOTIDE SEQUENCE [LARGE SCALE GENOMIC DNA]</scope>
    <source>
        <strain evidence="7">AL3</strain>
        <tissue evidence="7">Liver</tissue>
    </source>
</reference>
<gene>
    <name evidence="7" type="ORF">AB6A40_003281</name>
</gene>
<feature type="transmembrane region" description="Helical" evidence="5">
    <location>
        <begin position="68"/>
        <end position="86"/>
    </location>
</feature>
<dbReference type="Proteomes" id="UP001608902">
    <property type="component" value="Unassembled WGS sequence"/>
</dbReference>
<evidence type="ECO:0000313" key="8">
    <source>
        <dbReference type="Proteomes" id="UP001608902"/>
    </source>
</evidence>
<dbReference type="SUPFAM" id="SSF81321">
    <property type="entry name" value="Family A G protein-coupled receptor-like"/>
    <property type="match status" value="1"/>
</dbReference>
<keyword evidence="3 5" id="KW-1133">Transmembrane helix</keyword>
<evidence type="ECO:0000256" key="4">
    <source>
        <dbReference type="ARBA" id="ARBA00023136"/>
    </source>
</evidence>
<keyword evidence="4 5" id="KW-0472">Membrane</keyword>
<comment type="caution">
    <text evidence="7">The sequence shown here is derived from an EMBL/GenBank/DDBJ whole genome shotgun (WGS) entry which is preliminary data.</text>
</comment>
<dbReference type="InterPro" id="IPR017452">
    <property type="entry name" value="GPCR_Rhodpsn_7TM"/>
</dbReference>
<dbReference type="InterPro" id="IPR000276">
    <property type="entry name" value="GPCR_Rhodpsn"/>
</dbReference>
<evidence type="ECO:0000256" key="3">
    <source>
        <dbReference type="ARBA" id="ARBA00022989"/>
    </source>
</evidence>
<accession>A0ABD6EBF1</accession>
<proteinExistence type="predicted"/>
<sequence>MAVNAQDLSRKNFRWGLPQRSLERSAPRSDPTELKSTIKKKLLRYSSVSVFVDKSNQNSWRKHLRNKVFRTTLLVVLTHVIFWFPYNLYALMKYINEDIYEQMSEHANIFKDLQILITLVNPFLYGF</sequence>
<dbReference type="CDD" id="cd00637">
    <property type="entry name" value="7tm_classA_rhodopsin-like"/>
    <property type="match status" value="1"/>
</dbReference>
<organism evidence="7 8">
    <name type="scientific">Gnathostoma spinigerum</name>
    <dbReference type="NCBI Taxonomy" id="75299"/>
    <lineage>
        <taxon>Eukaryota</taxon>
        <taxon>Metazoa</taxon>
        <taxon>Ecdysozoa</taxon>
        <taxon>Nematoda</taxon>
        <taxon>Chromadorea</taxon>
        <taxon>Rhabditida</taxon>
        <taxon>Spirurina</taxon>
        <taxon>Gnathostomatomorpha</taxon>
        <taxon>Gnathostomatoidea</taxon>
        <taxon>Gnathostomatidae</taxon>
        <taxon>Gnathostoma</taxon>
    </lineage>
</organism>
<evidence type="ECO:0000259" key="6">
    <source>
        <dbReference type="PROSITE" id="PS50262"/>
    </source>
</evidence>
<keyword evidence="2 5" id="KW-0812">Transmembrane</keyword>